<accession>A0A5C4NTU4</accession>
<feature type="chain" id="PRO_5022723755" evidence="2">
    <location>
        <begin position="20"/>
        <end position="262"/>
    </location>
</feature>
<dbReference type="Gene3D" id="1.25.40.10">
    <property type="entry name" value="Tetratricopeptide repeat domain"/>
    <property type="match status" value="1"/>
</dbReference>
<dbReference type="Pfam" id="PF08238">
    <property type="entry name" value="Sel1"/>
    <property type="match status" value="1"/>
</dbReference>
<gene>
    <name evidence="3" type="ORF">FHI69_08120</name>
</gene>
<dbReference type="InterPro" id="IPR006597">
    <property type="entry name" value="Sel1-like"/>
</dbReference>
<keyword evidence="1" id="KW-0175">Coiled coil</keyword>
<protein>
    <submittedName>
        <fullName evidence="3">Sel1 repeat family protein</fullName>
    </submittedName>
</protein>
<dbReference type="SUPFAM" id="SSF81901">
    <property type="entry name" value="HCP-like"/>
    <property type="match status" value="1"/>
</dbReference>
<name>A0A5C4NTU4_9BURK</name>
<evidence type="ECO:0000313" key="3">
    <source>
        <dbReference type="EMBL" id="TNC77310.1"/>
    </source>
</evidence>
<dbReference type="RefSeq" id="WP_139090162.1">
    <property type="nucleotide sequence ID" value="NZ_VDGE01000002.1"/>
</dbReference>
<feature type="signal peptide" evidence="2">
    <location>
        <begin position="1"/>
        <end position="19"/>
    </location>
</feature>
<dbReference type="AlphaFoldDB" id="A0A5C4NTU4"/>
<dbReference type="EMBL" id="VDGE01000002">
    <property type="protein sequence ID" value="TNC77310.1"/>
    <property type="molecule type" value="Genomic_DNA"/>
</dbReference>
<organism evidence="3 4">
    <name type="scientific">Janthinobacterium lividum</name>
    <dbReference type="NCBI Taxonomy" id="29581"/>
    <lineage>
        <taxon>Bacteria</taxon>
        <taxon>Pseudomonadati</taxon>
        <taxon>Pseudomonadota</taxon>
        <taxon>Betaproteobacteria</taxon>
        <taxon>Burkholderiales</taxon>
        <taxon>Oxalobacteraceae</taxon>
        <taxon>Janthinobacterium</taxon>
    </lineage>
</organism>
<dbReference type="InterPro" id="IPR011990">
    <property type="entry name" value="TPR-like_helical_dom_sf"/>
</dbReference>
<comment type="caution">
    <text evidence="3">The sequence shown here is derived from an EMBL/GenBank/DDBJ whole genome shotgun (WGS) entry which is preliminary data.</text>
</comment>
<proteinExistence type="predicted"/>
<evidence type="ECO:0000256" key="2">
    <source>
        <dbReference type="SAM" id="SignalP"/>
    </source>
</evidence>
<evidence type="ECO:0000313" key="4">
    <source>
        <dbReference type="Proteomes" id="UP000305681"/>
    </source>
</evidence>
<dbReference type="SMART" id="SM00671">
    <property type="entry name" value="SEL1"/>
    <property type="match status" value="1"/>
</dbReference>
<keyword evidence="2" id="KW-0732">Signal</keyword>
<dbReference type="Proteomes" id="UP000305681">
    <property type="component" value="Unassembled WGS sequence"/>
</dbReference>
<evidence type="ECO:0000256" key="1">
    <source>
        <dbReference type="SAM" id="Coils"/>
    </source>
</evidence>
<sequence length="262" mass="29312">MKKITLSFCLMMAFGAVHADELADAQKSWEAKDFSTAFQKFTKLAKQGNSAAQLQLGEMYGFGEGTKEDAAQATYWLKQAAASGNPEAAASLDLVQQRSARKADIAYYTTNFDGANVAYSKFNCTHPVIPKVSTKNTEITSINSAVNAWADCYGRFVKNLNAAMPVTNTIPPDVLKLMSNEEFVKADALISETYKKIANESQKISDEIIADNSRWKKDTEEYVYNSNEQHKAQLAKMENDNDLEERNLRNMKEMKRIASKKR</sequence>
<feature type="coiled-coil region" evidence="1">
    <location>
        <begin position="227"/>
        <end position="254"/>
    </location>
</feature>
<reference evidence="3 4" key="1">
    <citation type="submission" date="2019-06" db="EMBL/GenBank/DDBJ databases">
        <title>Genome sequence of Janthinobacterium lividum UCD_MED1.</title>
        <authorList>
            <person name="De Leon M.E."/>
            <person name="Jospin G."/>
        </authorList>
    </citation>
    <scope>NUCLEOTIDE SEQUENCE [LARGE SCALE GENOMIC DNA]</scope>
    <source>
        <strain evidence="3 4">UCD_MED1</strain>
    </source>
</reference>